<protein>
    <submittedName>
        <fullName evidence="1">Uncharacterized protein</fullName>
    </submittedName>
</protein>
<gene>
    <name evidence="1" type="ORF">PILCRDRAFT_813613</name>
</gene>
<reference evidence="2" key="2">
    <citation type="submission" date="2015-01" db="EMBL/GenBank/DDBJ databases">
        <title>Evolutionary Origins and Diversification of the Mycorrhizal Mutualists.</title>
        <authorList>
            <consortium name="DOE Joint Genome Institute"/>
            <consortium name="Mycorrhizal Genomics Consortium"/>
            <person name="Kohler A."/>
            <person name="Kuo A."/>
            <person name="Nagy L.G."/>
            <person name="Floudas D."/>
            <person name="Copeland A."/>
            <person name="Barry K.W."/>
            <person name="Cichocki N."/>
            <person name="Veneault-Fourrey C."/>
            <person name="LaButti K."/>
            <person name="Lindquist E.A."/>
            <person name="Lipzen A."/>
            <person name="Lundell T."/>
            <person name="Morin E."/>
            <person name="Murat C."/>
            <person name="Riley R."/>
            <person name="Ohm R."/>
            <person name="Sun H."/>
            <person name="Tunlid A."/>
            <person name="Henrissat B."/>
            <person name="Grigoriev I.V."/>
            <person name="Hibbett D.S."/>
            <person name="Martin F."/>
        </authorList>
    </citation>
    <scope>NUCLEOTIDE SEQUENCE [LARGE SCALE GENOMIC DNA]</scope>
    <source>
        <strain evidence="2">F 1598</strain>
    </source>
</reference>
<dbReference type="InParanoid" id="A0A0C3FWX5"/>
<dbReference type="Proteomes" id="UP000054166">
    <property type="component" value="Unassembled WGS sequence"/>
</dbReference>
<evidence type="ECO:0000313" key="1">
    <source>
        <dbReference type="EMBL" id="KIM88640.1"/>
    </source>
</evidence>
<sequence>MRASQENLYQQQVREGPCGGKNPVPACSSFYQTSDIGPTSFIELVRRFAFGFVWTVHQFGDSFLGPAYQ</sequence>
<evidence type="ECO:0000313" key="2">
    <source>
        <dbReference type="Proteomes" id="UP000054166"/>
    </source>
</evidence>
<name>A0A0C3FWX5_PILCF</name>
<accession>A0A0C3FWX5</accession>
<organism evidence="1 2">
    <name type="scientific">Piloderma croceum (strain F 1598)</name>
    <dbReference type="NCBI Taxonomy" id="765440"/>
    <lineage>
        <taxon>Eukaryota</taxon>
        <taxon>Fungi</taxon>
        <taxon>Dikarya</taxon>
        <taxon>Basidiomycota</taxon>
        <taxon>Agaricomycotina</taxon>
        <taxon>Agaricomycetes</taxon>
        <taxon>Agaricomycetidae</taxon>
        <taxon>Atheliales</taxon>
        <taxon>Atheliaceae</taxon>
        <taxon>Piloderma</taxon>
    </lineage>
</organism>
<dbReference type="HOGENOM" id="CLU_2776791_0_0_1"/>
<proteinExistence type="predicted"/>
<keyword evidence="2" id="KW-1185">Reference proteome</keyword>
<reference evidence="1 2" key="1">
    <citation type="submission" date="2014-04" db="EMBL/GenBank/DDBJ databases">
        <authorList>
            <consortium name="DOE Joint Genome Institute"/>
            <person name="Kuo A."/>
            <person name="Tarkka M."/>
            <person name="Buscot F."/>
            <person name="Kohler A."/>
            <person name="Nagy L.G."/>
            <person name="Floudas D."/>
            <person name="Copeland A."/>
            <person name="Barry K.W."/>
            <person name="Cichocki N."/>
            <person name="Veneault-Fourrey C."/>
            <person name="LaButti K."/>
            <person name="Lindquist E.A."/>
            <person name="Lipzen A."/>
            <person name="Lundell T."/>
            <person name="Morin E."/>
            <person name="Murat C."/>
            <person name="Sun H."/>
            <person name="Tunlid A."/>
            <person name="Henrissat B."/>
            <person name="Grigoriev I.V."/>
            <person name="Hibbett D.S."/>
            <person name="Martin F."/>
            <person name="Nordberg H.P."/>
            <person name="Cantor M.N."/>
            <person name="Hua S.X."/>
        </authorList>
    </citation>
    <scope>NUCLEOTIDE SEQUENCE [LARGE SCALE GENOMIC DNA]</scope>
    <source>
        <strain evidence="1 2">F 1598</strain>
    </source>
</reference>
<dbReference type="EMBL" id="KN832976">
    <property type="protein sequence ID" value="KIM88640.1"/>
    <property type="molecule type" value="Genomic_DNA"/>
</dbReference>
<dbReference type="AlphaFoldDB" id="A0A0C3FWX5"/>